<dbReference type="EMBL" id="AJWZ01009599">
    <property type="protein sequence ID" value="EKC50841.1"/>
    <property type="molecule type" value="Genomic_DNA"/>
</dbReference>
<keyword evidence="2" id="KW-0645">Protease</keyword>
<dbReference type="InterPro" id="IPR009045">
    <property type="entry name" value="Zn_M74/Hedgehog-like"/>
</dbReference>
<sequence>MKKFYLAIIVFLLFITTILLNVPIKKANNKNIEENSKVKKYPYYKKEYKKRYKTYQLLNPNLKFEKVIIKVNIGLDQKPYTNTKPADKLNKTNILVNKYRSLNPEYTPNNLVDLDPSYSRNGMKLVKCAKDMLEIMVHEARKEGYDIRVMSSYRSYQYQEKLYNDYVAVDGKEEADTYSARPGFSEHQTGLAVDIDNNLLPYTSFEQTKTYTWMINNCYKYGFILRYPKDKEEITGYNYESWHYRYVGKDIAKYIHTHNITFDEYYIKFIDKN</sequence>
<dbReference type="CDD" id="cd14852">
    <property type="entry name" value="LD-carboxypeptidase"/>
    <property type="match status" value="1"/>
</dbReference>
<dbReference type="PANTHER" id="PTHR34385:SF1">
    <property type="entry name" value="PEPTIDOGLYCAN L-ALANYL-D-GLUTAMATE ENDOPEPTIDASE CWLK"/>
    <property type="match status" value="1"/>
</dbReference>
<dbReference type="InterPro" id="IPR003709">
    <property type="entry name" value="VanY-like_core_dom"/>
</dbReference>
<proteinExistence type="predicted"/>
<organism evidence="2">
    <name type="scientific">human gut metagenome</name>
    <dbReference type="NCBI Taxonomy" id="408170"/>
    <lineage>
        <taxon>unclassified sequences</taxon>
        <taxon>metagenomes</taxon>
        <taxon>organismal metagenomes</taxon>
    </lineage>
</organism>
<dbReference type="Pfam" id="PF02557">
    <property type="entry name" value="VanY"/>
    <property type="match status" value="1"/>
</dbReference>
<reference evidence="2" key="1">
    <citation type="journal article" date="2013" name="Environ. Microbiol.">
        <title>Microbiota from the distal guts of lean and obese adolescents exhibit partial functional redundancy besides clear differences in community structure.</title>
        <authorList>
            <person name="Ferrer M."/>
            <person name="Ruiz A."/>
            <person name="Lanza F."/>
            <person name="Haange S.B."/>
            <person name="Oberbach A."/>
            <person name="Till H."/>
            <person name="Bargiela R."/>
            <person name="Campoy C."/>
            <person name="Segura M.T."/>
            <person name="Richter M."/>
            <person name="von Bergen M."/>
            <person name="Seifert J."/>
            <person name="Suarez A."/>
        </authorList>
    </citation>
    <scope>NUCLEOTIDE SEQUENCE</scope>
</reference>
<dbReference type="GO" id="GO:0004180">
    <property type="term" value="F:carboxypeptidase activity"/>
    <property type="evidence" value="ECO:0007669"/>
    <property type="project" value="UniProtKB-KW"/>
</dbReference>
<dbReference type="SUPFAM" id="SSF55166">
    <property type="entry name" value="Hedgehog/DD-peptidase"/>
    <property type="match status" value="1"/>
</dbReference>
<name>K1SUB5_9ZZZZ</name>
<keyword evidence="2" id="KW-0378">Hydrolase</keyword>
<feature type="domain" description="D-alanyl-D-alanine carboxypeptidase-like core" evidence="1">
    <location>
        <begin position="124"/>
        <end position="249"/>
    </location>
</feature>
<evidence type="ECO:0000313" key="2">
    <source>
        <dbReference type="EMBL" id="EKC50841.1"/>
    </source>
</evidence>
<evidence type="ECO:0000259" key="1">
    <source>
        <dbReference type="Pfam" id="PF02557"/>
    </source>
</evidence>
<accession>K1SUB5</accession>
<dbReference type="PANTHER" id="PTHR34385">
    <property type="entry name" value="D-ALANYL-D-ALANINE CARBOXYPEPTIDASE"/>
    <property type="match status" value="1"/>
</dbReference>
<gene>
    <name evidence="2" type="ORF">OBE_13918</name>
</gene>
<comment type="caution">
    <text evidence="2">The sequence shown here is derived from an EMBL/GenBank/DDBJ whole genome shotgun (WGS) entry which is preliminary data.</text>
</comment>
<dbReference type="InterPro" id="IPR052179">
    <property type="entry name" value="DD-CPase-like"/>
</dbReference>
<protein>
    <submittedName>
        <fullName evidence="2">D-alanyl-D-alanine carboxypeptidase family protein</fullName>
    </submittedName>
</protein>
<dbReference type="Gene3D" id="3.30.1380.10">
    <property type="match status" value="1"/>
</dbReference>
<dbReference type="InterPro" id="IPR058193">
    <property type="entry name" value="VanY/YodJ_core_dom"/>
</dbReference>
<dbReference type="GO" id="GO:0006508">
    <property type="term" value="P:proteolysis"/>
    <property type="evidence" value="ECO:0007669"/>
    <property type="project" value="InterPro"/>
</dbReference>
<dbReference type="AlphaFoldDB" id="K1SUB5"/>
<keyword evidence="2" id="KW-0121">Carboxypeptidase</keyword>